<protein>
    <submittedName>
        <fullName evidence="1">Uncharacterized protein</fullName>
    </submittedName>
</protein>
<proteinExistence type="predicted"/>
<organism evidence="1 2">
    <name type="scientific">Geopseudomonas sagittaria</name>
    <dbReference type="NCBI Taxonomy" id="1135990"/>
    <lineage>
        <taxon>Bacteria</taxon>
        <taxon>Pseudomonadati</taxon>
        <taxon>Pseudomonadota</taxon>
        <taxon>Gammaproteobacteria</taxon>
        <taxon>Pseudomonadales</taxon>
        <taxon>Pseudomonadaceae</taxon>
        <taxon>Geopseudomonas</taxon>
    </lineage>
</organism>
<gene>
    <name evidence="1" type="ORF">SAMN05216229_104268</name>
</gene>
<dbReference type="RefSeq" id="WP_139231028.1">
    <property type="nucleotide sequence ID" value="NZ_FOXM01000004.1"/>
</dbReference>
<evidence type="ECO:0000313" key="1">
    <source>
        <dbReference type="EMBL" id="SFP67514.1"/>
    </source>
</evidence>
<dbReference type="EMBL" id="FOXM01000004">
    <property type="protein sequence ID" value="SFP67514.1"/>
    <property type="molecule type" value="Genomic_DNA"/>
</dbReference>
<reference evidence="2" key="1">
    <citation type="submission" date="2016-10" db="EMBL/GenBank/DDBJ databases">
        <authorList>
            <person name="Varghese N."/>
            <person name="Submissions S."/>
        </authorList>
    </citation>
    <scope>NUCLEOTIDE SEQUENCE [LARGE SCALE GENOMIC DNA]</scope>
    <source>
        <strain evidence="2">JCM 18195</strain>
    </source>
</reference>
<sequence length="75" mass="8567">MVMGDSDDHIALSDIYPDECERHGYRVVGLAQRRVIDTIPAGEPFRVIKERTRDLLQDPQNLELLRQAAAEMSDE</sequence>
<dbReference type="AlphaFoldDB" id="A0A1I5S9T7"/>
<dbReference type="Proteomes" id="UP000243084">
    <property type="component" value="Unassembled WGS sequence"/>
</dbReference>
<name>A0A1I5S9T7_9GAMM</name>
<accession>A0A1I5S9T7</accession>
<keyword evidence="2" id="KW-1185">Reference proteome</keyword>
<evidence type="ECO:0000313" key="2">
    <source>
        <dbReference type="Proteomes" id="UP000243084"/>
    </source>
</evidence>